<dbReference type="InterPro" id="IPR032609">
    <property type="entry name" value="DUF4893"/>
</dbReference>
<proteinExistence type="predicted"/>
<reference evidence="2 3" key="1">
    <citation type="submission" date="2018-09" db="EMBL/GenBank/DDBJ databases">
        <title>Sphingomonas sp. DAC4.</title>
        <authorList>
            <person name="Seo T."/>
        </authorList>
    </citation>
    <scope>NUCLEOTIDE SEQUENCE [LARGE SCALE GENOMIC DNA]</scope>
    <source>
        <strain evidence="2 3">DAC4</strain>
    </source>
</reference>
<gene>
    <name evidence="2" type="ORF">D3M59_08105</name>
</gene>
<dbReference type="OrthoDB" id="9153930at2"/>
<dbReference type="AlphaFoldDB" id="A0A418PZZ0"/>
<comment type="caution">
    <text evidence="2">The sequence shown here is derived from an EMBL/GenBank/DDBJ whole genome shotgun (WGS) entry which is preliminary data.</text>
</comment>
<evidence type="ECO:0000313" key="2">
    <source>
        <dbReference type="EMBL" id="RIX29254.1"/>
    </source>
</evidence>
<sequence length="204" mass="22592">MRSLLALAFLPLAACAAIPGRAPSSMLTDWRSVATGNDRERLSEWRKAFTEALDKARKGGHGADIDREGALLDPDAAIGPVPVANGDYRCRVIKVGAKNDGLLNFIVYPDFRCRIQQDGRLQRFTKLTGSQRHVGFLYPGDALRQVFLGTLVLGDETQAMRYGSDHDRNVAGWVERIGDGRWRVVLPYPHFESTLDVIEMTPAP</sequence>
<evidence type="ECO:0000256" key="1">
    <source>
        <dbReference type="SAM" id="SignalP"/>
    </source>
</evidence>
<organism evidence="2 3">
    <name type="scientific">Sphingomonas edaphi</name>
    <dbReference type="NCBI Taxonomy" id="2315689"/>
    <lineage>
        <taxon>Bacteria</taxon>
        <taxon>Pseudomonadati</taxon>
        <taxon>Pseudomonadota</taxon>
        <taxon>Alphaproteobacteria</taxon>
        <taxon>Sphingomonadales</taxon>
        <taxon>Sphingomonadaceae</taxon>
        <taxon>Sphingomonas</taxon>
    </lineage>
</organism>
<dbReference type="Proteomes" id="UP000285023">
    <property type="component" value="Unassembled WGS sequence"/>
</dbReference>
<dbReference type="Pfam" id="PF16233">
    <property type="entry name" value="DUF4893"/>
    <property type="match status" value="1"/>
</dbReference>
<evidence type="ECO:0000313" key="3">
    <source>
        <dbReference type="Proteomes" id="UP000285023"/>
    </source>
</evidence>
<feature type="chain" id="PRO_5019169633" evidence="1">
    <location>
        <begin position="17"/>
        <end position="204"/>
    </location>
</feature>
<keyword evidence="3" id="KW-1185">Reference proteome</keyword>
<protein>
    <submittedName>
        <fullName evidence="2">DUF4893 domain-containing protein</fullName>
    </submittedName>
</protein>
<feature type="signal peptide" evidence="1">
    <location>
        <begin position="1"/>
        <end position="16"/>
    </location>
</feature>
<dbReference type="EMBL" id="QXTF01000002">
    <property type="protein sequence ID" value="RIX29254.1"/>
    <property type="molecule type" value="Genomic_DNA"/>
</dbReference>
<accession>A0A418PZZ0</accession>
<keyword evidence="1" id="KW-0732">Signal</keyword>
<dbReference type="RefSeq" id="WP_119533143.1">
    <property type="nucleotide sequence ID" value="NZ_QXTF01000002.1"/>
</dbReference>
<name>A0A418PZZ0_9SPHN</name>